<dbReference type="EMBL" id="CM003098">
    <property type="protein sequence ID" value="KUI64649.1"/>
    <property type="molecule type" value="Genomic_DNA"/>
</dbReference>
<gene>
    <name evidence="1" type="ORF">VM1G_01024</name>
</gene>
<organism evidence="1 2">
    <name type="scientific">Cytospora mali</name>
    <name type="common">Apple Valsa canker fungus</name>
    <name type="synonym">Valsa mali</name>
    <dbReference type="NCBI Taxonomy" id="578113"/>
    <lineage>
        <taxon>Eukaryota</taxon>
        <taxon>Fungi</taxon>
        <taxon>Dikarya</taxon>
        <taxon>Ascomycota</taxon>
        <taxon>Pezizomycotina</taxon>
        <taxon>Sordariomycetes</taxon>
        <taxon>Sordariomycetidae</taxon>
        <taxon>Diaporthales</taxon>
        <taxon>Cytosporaceae</taxon>
        <taxon>Cytospora</taxon>
    </lineage>
</organism>
<accession>A0A194VKG8</accession>
<dbReference type="AlphaFoldDB" id="A0A194VKG8"/>
<dbReference type="Proteomes" id="UP000078559">
    <property type="component" value="Chromosome 1"/>
</dbReference>
<name>A0A194VKG8_CYTMA</name>
<evidence type="ECO:0000313" key="1">
    <source>
        <dbReference type="EMBL" id="KUI64649.1"/>
    </source>
</evidence>
<sequence>MVQQKFKPSMQPLLPAMFLSRDQNRQIVRLRLRCTYSGLIPHLFEDPGLQANERHSATTAGGSFRSLKSLK</sequence>
<keyword evidence="2" id="KW-1185">Reference proteome</keyword>
<reference evidence="1" key="1">
    <citation type="submission" date="2014-12" db="EMBL/GenBank/DDBJ databases">
        <title>Genome Sequence of Valsa Canker Pathogens Uncovers a Specific Adaption of Colonization on Woody Bark.</title>
        <authorList>
            <person name="Yin Z."/>
            <person name="Liu H."/>
            <person name="Gao X."/>
            <person name="Li Z."/>
            <person name="Song N."/>
            <person name="Ke X."/>
            <person name="Dai Q."/>
            <person name="Wu Y."/>
            <person name="Sun Y."/>
            <person name="Xu J.-R."/>
            <person name="Kang Z.K."/>
            <person name="Wang L."/>
            <person name="Huang L."/>
        </authorList>
    </citation>
    <scope>NUCLEOTIDE SEQUENCE [LARGE SCALE GENOMIC DNA]</scope>
    <source>
        <strain evidence="1">03-8</strain>
    </source>
</reference>
<protein>
    <submittedName>
        <fullName evidence="1">Uncharacterized protein</fullName>
    </submittedName>
</protein>
<evidence type="ECO:0000313" key="2">
    <source>
        <dbReference type="Proteomes" id="UP000078559"/>
    </source>
</evidence>
<proteinExistence type="predicted"/>